<feature type="region of interest" description="Disordered" evidence="2">
    <location>
        <begin position="462"/>
        <end position="490"/>
    </location>
</feature>
<name>A0A1E3H4D3_9HYPH</name>
<dbReference type="GO" id="GO:0016798">
    <property type="term" value="F:hydrolase activity, acting on glycosyl bonds"/>
    <property type="evidence" value="ECO:0007669"/>
    <property type="project" value="UniProtKB-KW"/>
</dbReference>
<dbReference type="PATRIC" id="fig|1439726.3.peg.1537"/>
<evidence type="ECO:0000256" key="2">
    <source>
        <dbReference type="SAM" id="MobiDB-lite"/>
    </source>
</evidence>
<dbReference type="Pfam" id="PF06791">
    <property type="entry name" value="TMP_2"/>
    <property type="match status" value="1"/>
</dbReference>
<dbReference type="PANTHER" id="PTHR33308:SF9">
    <property type="entry name" value="PEPTIDOGLYCAN HYDROLASE FLGJ"/>
    <property type="match status" value="1"/>
</dbReference>
<accession>A0A1E3H4D3</accession>
<feature type="domain" description="Mannosyl-glycoprotein endo-beta-N-acetylglucosamidase-like" evidence="3">
    <location>
        <begin position="766"/>
        <end position="913"/>
    </location>
</feature>
<evidence type="ECO:0000259" key="3">
    <source>
        <dbReference type="SMART" id="SM00047"/>
    </source>
</evidence>
<dbReference type="InterPro" id="IPR009628">
    <property type="entry name" value="Phage_tape_measure_N"/>
</dbReference>
<dbReference type="EC" id="3.2.1.-" evidence="4"/>
<dbReference type="Proteomes" id="UP000094622">
    <property type="component" value="Unassembled WGS sequence"/>
</dbReference>
<dbReference type="SMART" id="SM00047">
    <property type="entry name" value="LYZ2"/>
    <property type="match status" value="1"/>
</dbReference>
<dbReference type="Pfam" id="PF01832">
    <property type="entry name" value="Glucosaminidase"/>
    <property type="match status" value="1"/>
</dbReference>
<dbReference type="AlphaFoldDB" id="A0A1E3H4D3"/>
<feature type="region of interest" description="Disordered" evidence="2">
    <location>
        <begin position="1176"/>
        <end position="1196"/>
    </location>
</feature>
<gene>
    <name evidence="4" type="primary">flgJ</name>
    <name evidence="4" type="ORF">A6302_01461</name>
</gene>
<keyword evidence="5" id="KW-1185">Reference proteome</keyword>
<dbReference type="InterPro" id="IPR002901">
    <property type="entry name" value="MGlyc_endo_b_GlcNAc-like_dom"/>
</dbReference>
<keyword evidence="4" id="KW-0326">Glycosidase</keyword>
<evidence type="ECO:0000313" key="4">
    <source>
        <dbReference type="EMBL" id="ODN71172.1"/>
    </source>
</evidence>
<sequence length="1196" mass="122225">MTLNLAMVLTMDAAGAVTATRQQTEAVKGLRNEAAEAAMALTSLQSAQARTAAAGADRTQGVVNAWAGVNDRDTAARAADIEAYGRSLDDLKARFVPLFAAEQQHLAMLAEINRAHAIGALNADEMAVAVGRQQAAYAAQVGAINAATGALQRHSAAARADGIASHDLINMQAQFTDLGVQIASGGSPAMAILQQGAQLAPIVSAQGSIREGASALAAGFASMLNPVNLAVIGMAAAAAGASLLFETIGSGTSASAAALERHIDVVRRIKDAYGEAARGVKEYAAEEKIVIDYAAGRNVDDLKKRYLDAAQAIAGEINSHFVDGIILGADQGLEGPLRAYLDAARAGVPDIAALRREIAAIGAASDDPRLKKAADDWLDATTTADELGRAADAAAGNIAKISVESARAADAMERYSRASASLQRRAIPPLDPMAQINADERAAIAAAGGTSEETRARLLAERARQQERARNTPVPRPNERRGEGWNPVGDILRGAEEDQQALAIQAQALRMSGAAAVAYAREQSLLAEARRQNIDLTPKQTQAIREEAAAYAALAGEVAAIAQIEAGRERLEMARAELALVGQSESARARVLALVEAEQRIRRAGIAADSERAGIIREQLAAEADMAVALDRQTAAWDKIRDAGGDAINTLVDGLRTGKFEIEDLATDLTRSLFEVGLANPLKNALLGQNLPTLGDVGGVLGKMMGNEANDNVAAAALDTGTMSVTAATVIINGGVAAGSGAAGLNFAPANSNAAPAPAGGATFGTSRYSGDQAAFLESIRPGVEKASAATGIDPRIIAAQAALESNWGKSAPGNNLFGIKGPGQSLATREVVDGKWVSTTDSFRTYASPADSVAGYADFINRNPRYGAFKSAQGMDAQIDALGRSGYATDPAYGAKIASIAGKLDTFGAALDKPTETLVDFTSALGPVAGAGRAEVPALSLTRAQAEAMPAGVSAYGAKAEDQVSILEGSFDRLSAGIGGIVDQFLPGFGGVLTTLLQGIAQSMQGMGGGGGGLLGSIASAIGAAFGGGVASLSLSAGAVGAMPAGVSAYGTGWSFDGGGYTGPGGRYEPKGIVHAGEVVWNQDDVARHGGPQVVDAMRRGLPGYANGGIVNDNGASWGGWAAAPAPAASGPVTVVVNPARASDNVQVEEEQDERGGRRVIITTEEVIGQAMGRPGSAANRQLGGMGVRAKPRRT</sequence>
<dbReference type="Gene3D" id="1.10.530.10">
    <property type="match status" value="1"/>
</dbReference>
<reference evidence="4 5" key="1">
    <citation type="submission" date="2016-07" db="EMBL/GenBank/DDBJ databases">
        <title>Draft Genome Sequence of Methylobrevis pamukkalensis PK2.</title>
        <authorList>
            <person name="Vasilenko O.V."/>
            <person name="Doronina N.V."/>
            <person name="Shmareva M.N."/>
            <person name="Tarlachkov S.V."/>
            <person name="Mustakhimov I."/>
            <person name="Trotsenko Y.A."/>
        </authorList>
    </citation>
    <scope>NUCLEOTIDE SEQUENCE [LARGE SCALE GENOMIC DNA]</scope>
    <source>
        <strain evidence="4 5">PK2</strain>
    </source>
</reference>
<comment type="caution">
    <text evidence="4">The sequence shown here is derived from an EMBL/GenBank/DDBJ whole genome shotgun (WGS) entry which is preliminary data.</text>
</comment>
<dbReference type="PANTHER" id="PTHR33308">
    <property type="entry name" value="PEPTIDOGLYCAN HYDROLASE FLGJ"/>
    <property type="match status" value="1"/>
</dbReference>
<keyword evidence="1 4" id="KW-0378">Hydrolase</keyword>
<dbReference type="OrthoDB" id="8421800at2"/>
<evidence type="ECO:0000313" key="5">
    <source>
        <dbReference type="Proteomes" id="UP000094622"/>
    </source>
</evidence>
<dbReference type="GO" id="GO:0004040">
    <property type="term" value="F:amidase activity"/>
    <property type="evidence" value="ECO:0007669"/>
    <property type="project" value="InterPro"/>
</dbReference>
<protein>
    <submittedName>
        <fullName evidence="4">Peptidoglycan hydrolase FlgJ</fullName>
        <ecNumber evidence="4">3.2.1.-</ecNumber>
    </submittedName>
</protein>
<evidence type="ECO:0000256" key="1">
    <source>
        <dbReference type="ARBA" id="ARBA00022801"/>
    </source>
</evidence>
<proteinExistence type="predicted"/>
<dbReference type="InterPro" id="IPR051056">
    <property type="entry name" value="Glycosyl_Hydrolase_73"/>
</dbReference>
<dbReference type="EMBL" id="MCRJ01000027">
    <property type="protein sequence ID" value="ODN71172.1"/>
    <property type="molecule type" value="Genomic_DNA"/>
</dbReference>
<organism evidence="4 5">
    <name type="scientific">Methylobrevis pamukkalensis</name>
    <dbReference type="NCBI Taxonomy" id="1439726"/>
    <lineage>
        <taxon>Bacteria</taxon>
        <taxon>Pseudomonadati</taxon>
        <taxon>Pseudomonadota</taxon>
        <taxon>Alphaproteobacteria</taxon>
        <taxon>Hyphomicrobiales</taxon>
        <taxon>Pleomorphomonadaceae</taxon>
        <taxon>Methylobrevis</taxon>
    </lineage>
</organism>